<feature type="domain" description="Cullin N-terminal" evidence="3">
    <location>
        <begin position="131"/>
        <end position="186"/>
    </location>
</feature>
<organism evidence="4 5">
    <name type="scientific">Apiospora saccharicola</name>
    <dbReference type="NCBI Taxonomy" id="335842"/>
    <lineage>
        <taxon>Eukaryota</taxon>
        <taxon>Fungi</taxon>
        <taxon>Dikarya</taxon>
        <taxon>Ascomycota</taxon>
        <taxon>Pezizomycotina</taxon>
        <taxon>Sordariomycetes</taxon>
        <taxon>Xylariomycetidae</taxon>
        <taxon>Amphisphaeriales</taxon>
        <taxon>Apiosporaceae</taxon>
        <taxon>Apiospora</taxon>
    </lineage>
</organism>
<comment type="caution">
    <text evidence="4">The sequence shown here is derived from an EMBL/GenBank/DDBJ whole genome shotgun (WGS) entry which is preliminary data.</text>
</comment>
<sequence>MEALEKEKTNPCFYEQRYHAESAAGAEDPSTPGGGGAAAKKKTPAGGRKMKTGATATPANVEDGDDAEAEPSPAKKRKIEEEMRTLSVLNDQEKEKYEKGLRGLYDQMEKNGPETQLHQNAKQKIMEISRMVAQKISSCASMFESLHKTDEENEDEKLYFEVFEPVFLESSHAFYKNECDRLLPGCDILRCHPPKERLRNSMQGIVVTKESS</sequence>
<evidence type="ECO:0000256" key="2">
    <source>
        <dbReference type="SAM" id="MobiDB-lite"/>
    </source>
</evidence>
<dbReference type="Pfam" id="PF00888">
    <property type="entry name" value="Cullin"/>
    <property type="match status" value="1"/>
</dbReference>
<reference evidence="4 5" key="1">
    <citation type="submission" date="2023-01" db="EMBL/GenBank/DDBJ databases">
        <title>Analysis of 21 Apiospora genomes using comparative genomics revels a genus with tremendous synthesis potential of carbohydrate active enzymes and secondary metabolites.</title>
        <authorList>
            <person name="Sorensen T."/>
        </authorList>
    </citation>
    <scope>NUCLEOTIDE SEQUENCE [LARGE SCALE GENOMIC DNA]</scope>
    <source>
        <strain evidence="4 5">CBS 83171</strain>
    </source>
</reference>
<evidence type="ECO:0000313" key="5">
    <source>
        <dbReference type="Proteomes" id="UP001446871"/>
    </source>
</evidence>
<name>A0ABR1VMI4_9PEZI</name>
<gene>
    <name evidence="4" type="ORF">PG996_005823</name>
</gene>
<comment type="similarity">
    <text evidence="1">Belongs to the cullin family.</text>
</comment>
<dbReference type="SUPFAM" id="SSF74788">
    <property type="entry name" value="Cullin repeat-like"/>
    <property type="match status" value="1"/>
</dbReference>
<accession>A0ABR1VMI4</accession>
<dbReference type="Gene3D" id="1.20.1310.10">
    <property type="entry name" value="Cullin Repeats"/>
    <property type="match status" value="1"/>
</dbReference>
<proteinExistence type="inferred from homology"/>
<evidence type="ECO:0000313" key="4">
    <source>
        <dbReference type="EMBL" id="KAK8072475.1"/>
    </source>
</evidence>
<dbReference type="InterPro" id="IPR016159">
    <property type="entry name" value="Cullin_repeat-like_dom_sf"/>
</dbReference>
<feature type="region of interest" description="Disordered" evidence="2">
    <location>
        <begin position="1"/>
        <end position="80"/>
    </location>
</feature>
<dbReference type="InterPro" id="IPR001373">
    <property type="entry name" value="Cullin_N"/>
</dbReference>
<dbReference type="Proteomes" id="UP001446871">
    <property type="component" value="Unassembled WGS sequence"/>
</dbReference>
<feature type="compositionally biased region" description="Basic residues" evidence="2">
    <location>
        <begin position="39"/>
        <end position="51"/>
    </location>
</feature>
<evidence type="ECO:0000256" key="1">
    <source>
        <dbReference type="ARBA" id="ARBA00006019"/>
    </source>
</evidence>
<evidence type="ECO:0000259" key="3">
    <source>
        <dbReference type="Pfam" id="PF00888"/>
    </source>
</evidence>
<dbReference type="EMBL" id="JAQQWM010000003">
    <property type="protein sequence ID" value="KAK8072475.1"/>
    <property type="molecule type" value="Genomic_DNA"/>
</dbReference>
<keyword evidence="5" id="KW-1185">Reference proteome</keyword>
<protein>
    <submittedName>
        <fullName evidence="4">Transcription initiation factor TFIID subunit A</fullName>
    </submittedName>
</protein>